<dbReference type="GO" id="GO:0005524">
    <property type="term" value="F:ATP binding"/>
    <property type="evidence" value="ECO:0007669"/>
    <property type="project" value="UniProtKB-KW"/>
</dbReference>
<dbReference type="InterPro" id="IPR027417">
    <property type="entry name" value="P-loop_NTPase"/>
</dbReference>
<dbReference type="CDD" id="cd03255">
    <property type="entry name" value="ABC_MJ0796_LolCDE_FtsE"/>
    <property type="match status" value="1"/>
</dbReference>
<dbReference type="Pfam" id="PF02687">
    <property type="entry name" value="FtsX"/>
    <property type="match status" value="1"/>
</dbReference>
<organism evidence="12 13">
    <name type="scientific">Anaerocolumna aminovalerica</name>
    <dbReference type="NCBI Taxonomy" id="1527"/>
    <lineage>
        <taxon>Bacteria</taxon>
        <taxon>Bacillati</taxon>
        <taxon>Bacillota</taxon>
        <taxon>Clostridia</taxon>
        <taxon>Lachnospirales</taxon>
        <taxon>Lachnospiraceae</taxon>
        <taxon>Anaerocolumna</taxon>
    </lineage>
</organism>
<dbReference type="Pfam" id="PF00005">
    <property type="entry name" value="ABC_tran"/>
    <property type="match status" value="1"/>
</dbReference>
<dbReference type="EMBL" id="FOWD01000067">
    <property type="protein sequence ID" value="SFO67847.1"/>
    <property type="molecule type" value="Genomic_DNA"/>
</dbReference>
<dbReference type="InterPro" id="IPR017871">
    <property type="entry name" value="ABC_transporter-like_CS"/>
</dbReference>
<keyword evidence="4 10" id="KW-0812">Transmembrane</keyword>
<keyword evidence="2" id="KW-0813">Transport</keyword>
<dbReference type="InterPro" id="IPR003439">
    <property type="entry name" value="ABC_transporter-like_ATP-bd"/>
</dbReference>
<dbReference type="PROSITE" id="PS50893">
    <property type="entry name" value="ABC_TRANSPORTER_2"/>
    <property type="match status" value="1"/>
</dbReference>
<sequence>MLQIKKISKQYITGDLVQTALNKVNLNFRDNEFVAILGPSGSGKTTLLNIIGGLDHYDSGDLIINNISTQKYKDRDWDSYRNHTIGFVFQSYNLIPHQTILSNVELALTISGISKRERKDRAKEALEKVGLGTQLHKKPSQLSGGQMQRVAIARALVNNPDILLADEPTGALDTETSIQVMDLLKEVAKDRLVIMVTHNPELAEEYATRIVKLKDGNIVGDTKPFHVNPESTPKAVHKNMGKTSMKIKTSLSLSFNNLRAKKGRTFLTAFAGSIGIIGIALILSFSNGVNEYIENIQRDTMASYPITIEAQSIDLSSIMGEEMMGGRIKKEVSHDLDSVYSNSSSLEMVNRLTSSFTENNLTEFKKYLDDENNKIREQLGKNGVKYSYDVAFDVYAKNADDTIIDTNTNAFSLKPETSSTSGALGQFQDSMRSMVPAGGMGSSQTFGEMLPGTEGDLVSSVVKDSYDLLYGAWPQNYDEVVLVLDQNNEIPTTALYALGLIPTEQYDAIMKSMETGEEFEVETFHYSYDEICQQEFYLIPACDYYVKNEDGTFHSVKGDKLKLETLLKDAITLHVTGVIRPMEEAKNANITSAIGYTNALTDYIIDYANNSEVVAAQLANKEVNVLNGMEFAPEEDAARVADARNYIEKLGVSDKAKLWSELAAKMYANNPEQLQGIASLGEVQLAAMADEYFSSADDEVFLMLYDNYISVGSYDSNMSAFGFVSLDAPSSISIYADTFEAKEAIGDFITEYNSSVEEAYQITYTDFVAIMTSSITTIINVISYVLIAFVAVSLIVSSIMIGIITYISVLERTKEIGILRAIGASKHNISQVFNAETGIVGLLSGTLGVGISCLILIPCNALLRSLLGSAEVNATLPAISAVILIALSVILTLIGGFIPAKKAARKDLVSALRSE</sequence>
<evidence type="ECO:0000259" key="11">
    <source>
        <dbReference type="PROSITE" id="PS50893"/>
    </source>
</evidence>
<keyword evidence="3" id="KW-1003">Cell membrane</keyword>
<dbReference type="AlphaFoldDB" id="A0A1I5J515"/>
<dbReference type="Proteomes" id="UP000198806">
    <property type="component" value="Unassembled WGS sequence"/>
</dbReference>
<evidence type="ECO:0000256" key="10">
    <source>
        <dbReference type="SAM" id="Phobius"/>
    </source>
</evidence>
<keyword evidence="7 10" id="KW-1133">Transmembrane helix</keyword>
<feature type="transmembrane region" description="Helical" evidence="10">
    <location>
        <begin position="839"/>
        <end position="863"/>
    </location>
</feature>
<evidence type="ECO:0000313" key="13">
    <source>
        <dbReference type="Proteomes" id="UP000198806"/>
    </source>
</evidence>
<evidence type="ECO:0000256" key="7">
    <source>
        <dbReference type="ARBA" id="ARBA00022989"/>
    </source>
</evidence>
<dbReference type="GO" id="GO:0016887">
    <property type="term" value="F:ATP hydrolysis activity"/>
    <property type="evidence" value="ECO:0007669"/>
    <property type="project" value="InterPro"/>
</dbReference>
<dbReference type="RefSeq" id="WP_091689306.1">
    <property type="nucleotide sequence ID" value="NZ_BAABFM010000059.1"/>
</dbReference>
<evidence type="ECO:0000256" key="9">
    <source>
        <dbReference type="ARBA" id="ARBA00038388"/>
    </source>
</evidence>
<dbReference type="GO" id="GO:0098796">
    <property type="term" value="C:membrane protein complex"/>
    <property type="evidence" value="ECO:0007669"/>
    <property type="project" value="UniProtKB-ARBA"/>
</dbReference>
<dbReference type="Gene3D" id="3.40.50.300">
    <property type="entry name" value="P-loop containing nucleotide triphosphate hydrolases"/>
    <property type="match status" value="1"/>
</dbReference>
<dbReference type="GO" id="GO:0005886">
    <property type="term" value="C:plasma membrane"/>
    <property type="evidence" value="ECO:0007669"/>
    <property type="project" value="UniProtKB-SubCell"/>
</dbReference>
<evidence type="ECO:0000256" key="6">
    <source>
        <dbReference type="ARBA" id="ARBA00022840"/>
    </source>
</evidence>
<evidence type="ECO:0000256" key="5">
    <source>
        <dbReference type="ARBA" id="ARBA00022741"/>
    </source>
</evidence>
<dbReference type="InterPro" id="IPR017911">
    <property type="entry name" value="MacB-like_ATP-bd"/>
</dbReference>
<feature type="transmembrane region" description="Helical" evidence="10">
    <location>
        <begin position="781"/>
        <end position="810"/>
    </location>
</feature>
<dbReference type="FunFam" id="3.40.50.300:FF:000032">
    <property type="entry name" value="Export ABC transporter ATP-binding protein"/>
    <property type="match status" value="1"/>
</dbReference>
<comment type="subcellular location">
    <subcellularLocation>
        <location evidence="1">Cell inner membrane</location>
        <topology evidence="1">Multi-pass membrane protein</topology>
    </subcellularLocation>
</comment>
<evidence type="ECO:0000313" key="12">
    <source>
        <dbReference type="EMBL" id="SFO67847.1"/>
    </source>
</evidence>
<dbReference type="SMART" id="SM00382">
    <property type="entry name" value="AAA"/>
    <property type="match status" value="1"/>
</dbReference>
<name>A0A1I5J515_9FIRM</name>
<feature type="transmembrane region" description="Helical" evidence="10">
    <location>
        <begin position="875"/>
        <end position="898"/>
    </location>
</feature>
<dbReference type="GO" id="GO:0022857">
    <property type="term" value="F:transmembrane transporter activity"/>
    <property type="evidence" value="ECO:0007669"/>
    <property type="project" value="UniProtKB-ARBA"/>
</dbReference>
<keyword evidence="8 10" id="KW-0472">Membrane</keyword>
<evidence type="ECO:0000256" key="2">
    <source>
        <dbReference type="ARBA" id="ARBA00022448"/>
    </source>
</evidence>
<comment type="similarity">
    <text evidence="9">Belongs to the ABC transporter superfamily. Macrolide exporter (TC 3.A.1.122) family.</text>
</comment>
<feature type="domain" description="ABC transporter" evidence="11">
    <location>
        <begin position="2"/>
        <end position="240"/>
    </location>
</feature>
<dbReference type="InterPro" id="IPR003838">
    <property type="entry name" value="ABC3_permease_C"/>
</dbReference>
<proteinExistence type="inferred from homology"/>
<protein>
    <submittedName>
        <fullName evidence="12">Putative ABC transport system permease protein</fullName>
    </submittedName>
</protein>
<dbReference type="InterPro" id="IPR003593">
    <property type="entry name" value="AAA+_ATPase"/>
</dbReference>
<dbReference type="STRING" id="1527.SAMN04489757_1679"/>
<evidence type="ECO:0000256" key="1">
    <source>
        <dbReference type="ARBA" id="ARBA00004429"/>
    </source>
</evidence>
<dbReference type="PANTHER" id="PTHR42798">
    <property type="entry name" value="LIPOPROTEIN-RELEASING SYSTEM ATP-BINDING PROTEIN LOLD"/>
    <property type="match status" value="1"/>
</dbReference>
<keyword evidence="5" id="KW-0547">Nucleotide-binding</keyword>
<dbReference type="SUPFAM" id="SSF52540">
    <property type="entry name" value="P-loop containing nucleoside triphosphate hydrolases"/>
    <property type="match status" value="1"/>
</dbReference>
<dbReference type="OrthoDB" id="2079174at2"/>
<feature type="transmembrane region" description="Helical" evidence="10">
    <location>
        <begin position="266"/>
        <end position="285"/>
    </location>
</feature>
<keyword evidence="6" id="KW-0067">ATP-binding</keyword>
<dbReference type="PANTHER" id="PTHR42798:SF6">
    <property type="entry name" value="CELL DIVISION ATP-BINDING PROTEIN FTSE"/>
    <property type="match status" value="1"/>
</dbReference>
<gene>
    <name evidence="12" type="ORF">SAMN04489757_1679</name>
</gene>
<evidence type="ECO:0000256" key="4">
    <source>
        <dbReference type="ARBA" id="ARBA00022692"/>
    </source>
</evidence>
<evidence type="ECO:0000256" key="8">
    <source>
        <dbReference type="ARBA" id="ARBA00023136"/>
    </source>
</evidence>
<reference evidence="12 13" key="1">
    <citation type="submission" date="2016-10" db="EMBL/GenBank/DDBJ databases">
        <authorList>
            <person name="de Groot N.N."/>
        </authorList>
    </citation>
    <scope>NUCLEOTIDE SEQUENCE [LARGE SCALE GENOMIC DNA]</scope>
    <source>
        <strain evidence="12 13">DSM 1283</strain>
    </source>
</reference>
<evidence type="ECO:0000256" key="3">
    <source>
        <dbReference type="ARBA" id="ARBA00022475"/>
    </source>
</evidence>
<dbReference type="PROSITE" id="PS00211">
    <property type="entry name" value="ABC_TRANSPORTER_1"/>
    <property type="match status" value="1"/>
</dbReference>
<accession>A0A1I5J515</accession>
<keyword evidence="13" id="KW-1185">Reference proteome</keyword>